<dbReference type="EMBL" id="FNDJ01000034">
    <property type="protein sequence ID" value="SDM01648.1"/>
    <property type="molecule type" value="Genomic_DNA"/>
</dbReference>
<evidence type="ECO:0000313" key="2">
    <source>
        <dbReference type="EMBL" id="SDM01648.1"/>
    </source>
</evidence>
<name>A0A1G9PSA6_9ACTN</name>
<dbReference type="InterPro" id="IPR027417">
    <property type="entry name" value="P-loop_NTPase"/>
</dbReference>
<sequence>MVDASEIQVRINAVLAMRRERRAQAEQAYAAWEALRQAFADLVSLVEQTRRDDSADEPSHGLRAALRSFLDDGDARGVLADLTEAAVHLQAVRGRTSRTTLNIGVIGQTQMGKSTLLRSISGLDRLSVNVLPTSQDSLPTTATRSRISNSDAARAEVVLRDFAEFRDVYLKPRHEALGLSLPFTIEEFAGYPYPTWESYRRDPRSAEHDLTAAPEHLRRLREAQASLHSYRSQLVRDQVREIPLDQVADHVSYPPASAPLDAPRPYLAVRDVRIYCPFPNNPVRDLTLIDLPGTQERGIDVAQQFMQDLRNEVDLLLQIKRPRQTSVHFSESDAEIQRLARSASAGAAIGDFMIILLNHDAAHTDLTQDQFETASQQARGAVGMHGIQVLHADVIQDDQVRERVLGPVLSHLAERLAAMDQAAFAAARSGTEAAGRRAVEAVAGLAEALRRENVVLPTEDAIVSELVTKILRGLSNALGDIVDEYLRRVQEGRRTDELDAAAASAAEEVRTWMAAGFGRSAHEEWYNEVRADAKRLRLDTVEQEFIRSRHYVSDTFKKVVDASMGQAIVELQQRVTQALWTHLPQETLPEQQSLPALAEAFSNDGHVALATTVSDLAHLSSSYGARSLFLRIVQPIVVDIDVRGKIPGGQEPRREESRPYEQPAWHQDSTRTDDDDDVPAWARRNKPDASSSWPASEPNNVERTTHGLTVEAALKAVSTEQRAEETVQWVSETLTSMIEQALGRLREELEIESAMAVRALYACADQFFDGFLRGQRTKQELRDLCRASLDRTPSNDGPVRLASILRDLTTGGTAVRDAFEAYDRLSIS</sequence>
<dbReference type="Gene3D" id="3.40.50.300">
    <property type="entry name" value="P-loop containing nucleotide triphosphate hydrolases"/>
    <property type="match status" value="1"/>
</dbReference>
<feature type="region of interest" description="Disordered" evidence="1">
    <location>
        <begin position="644"/>
        <end position="704"/>
    </location>
</feature>
<keyword evidence="3" id="KW-1185">Reference proteome</keyword>
<dbReference type="AlphaFoldDB" id="A0A1G9PSA6"/>
<evidence type="ECO:0000313" key="3">
    <source>
        <dbReference type="Proteomes" id="UP000199202"/>
    </source>
</evidence>
<dbReference type="STRING" id="633440.SAMN05421869_13484"/>
<accession>A0A1G9PSA6</accession>
<organism evidence="2 3">
    <name type="scientific">Nonomuraea jiangxiensis</name>
    <dbReference type="NCBI Taxonomy" id="633440"/>
    <lineage>
        <taxon>Bacteria</taxon>
        <taxon>Bacillati</taxon>
        <taxon>Actinomycetota</taxon>
        <taxon>Actinomycetes</taxon>
        <taxon>Streptosporangiales</taxon>
        <taxon>Streptosporangiaceae</taxon>
        <taxon>Nonomuraea</taxon>
    </lineage>
</organism>
<dbReference type="OrthoDB" id="530015at2"/>
<gene>
    <name evidence="2" type="ORF">SAMN05421869_13484</name>
</gene>
<evidence type="ECO:0000256" key="1">
    <source>
        <dbReference type="SAM" id="MobiDB-lite"/>
    </source>
</evidence>
<dbReference type="RefSeq" id="WP_090945966.1">
    <property type="nucleotide sequence ID" value="NZ_FNDJ01000034.1"/>
</dbReference>
<feature type="compositionally biased region" description="Polar residues" evidence="1">
    <location>
        <begin position="688"/>
        <end position="702"/>
    </location>
</feature>
<reference evidence="2 3" key="1">
    <citation type="submission" date="2016-10" db="EMBL/GenBank/DDBJ databases">
        <authorList>
            <person name="de Groot N.N."/>
        </authorList>
    </citation>
    <scope>NUCLEOTIDE SEQUENCE [LARGE SCALE GENOMIC DNA]</scope>
    <source>
        <strain evidence="2 3">CGMCC 4.6533</strain>
    </source>
</reference>
<dbReference type="Proteomes" id="UP000199202">
    <property type="component" value="Unassembled WGS sequence"/>
</dbReference>
<dbReference type="SUPFAM" id="SSF52540">
    <property type="entry name" value="P-loop containing nucleoside triphosphate hydrolases"/>
    <property type="match status" value="1"/>
</dbReference>
<proteinExistence type="predicted"/>
<protein>
    <submittedName>
        <fullName evidence="2">Dynamin family protein</fullName>
    </submittedName>
</protein>